<comment type="subcellular location">
    <subcellularLocation>
        <location evidence="1 12">Mitochondrion inner membrane</location>
        <topology evidence="1 12">Single-pass membrane protein</topology>
    </subcellularLocation>
</comment>
<dbReference type="InterPro" id="IPR004202">
    <property type="entry name" value="COX7C/Cox8"/>
</dbReference>
<keyword evidence="5" id="KW-0812">Transmembrane</keyword>
<evidence type="ECO:0000256" key="1">
    <source>
        <dbReference type="ARBA" id="ARBA00004434"/>
    </source>
</evidence>
<evidence type="ECO:0000313" key="13">
    <source>
        <dbReference type="Ensembl" id="ENSPMRP00000027062.1"/>
    </source>
</evidence>
<evidence type="ECO:0000313" key="14">
    <source>
        <dbReference type="Proteomes" id="UP000472272"/>
    </source>
</evidence>
<comment type="pathway">
    <text evidence="2 12">Energy metabolism; oxidative phosphorylation.</text>
</comment>
<dbReference type="PANTHER" id="PTHR13313:SF0">
    <property type="entry name" value="CYTOCHROME C OXIDASE SUBUNIT 7C, MITOCHONDRIAL"/>
    <property type="match status" value="1"/>
</dbReference>
<proteinExistence type="inferred from homology"/>
<keyword evidence="8" id="KW-1133">Transmembrane helix</keyword>
<dbReference type="SUPFAM" id="SSF81427">
    <property type="entry name" value="Mitochondrial cytochrome c oxidase subunit VIIc (aka VIIIa)"/>
    <property type="match status" value="1"/>
</dbReference>
<evidence type="ECO:0000256" key="12">
    <source>
        <dbReference type="RuleBase" id="RU368123"/>
    </source>
</evidence>
<reference evidence="13 14" key="1">
    <citation type="journal article" date="2019" name="Proc. Natl. Acad. Sci. U.S.A.">
        <title>Regulatory changes in pterin and carotenoid genes underlie balanced color polymorphisms in the wall lizard.</title>
        <authorList>
            <person name="Andrade P."/>
            <person name="Pinho C."/>
            <person name="Perez I de Lanuza G."/>
            <person name="Afonso S."/>
            <person name="Brejcha J."/>
            <person name="Rubin C.J."/>
            <person name="Wallerman O."/>
            <person name="Pereira P."/>
            <person name="Sabatino S.J."/>
            <person name="Bellati A."/>
            <person name="Pellitteri-Rosa D."/>
            <person name="Bosakova Z."/>
            <person name="Bunikis I."/>
            <person name="Carretero M.A."/>
            <person name="Feiner N."/>
            <person name="Marsik P."/>
            <person name="Pauperio F."/>
            <person name="Salvi D."/>
            <person name="Soler L."/>
            <person name="While G.M."/>
            <person name="Uller T."/>
            <person name="Font E."/>
            <person name="Andersson L."/>
            <person name="Carneiro M."/>
        </authorList>
    </citation>
    <scope>NUCLEOTIDE SEQUENCE</scope>
</reference>
<evidence type="ECO:0000256" key="5">
    <source>
        <dbReference type="ARBA" id="ARBA00022692"/>
    </source>
</evidence>
<comment type="similarity">
    <text evidence="3 12">Belongs to the cytochrome c oxidase VIIc family.</text>
</comment>
<dbReference type="AlphaFoldDB" id="A0A670JWA8"/>
<keyword evidence="9 12" id="KW-0496">Mitochondrion</keyword>
<keyword evidence="10" id="KW-0472">Membrane</keyword>
<evidence type="ECO:0000256" key="6">
    <source>
        <dbReference type="ARBA" id="ARBA00022792"/>
    </source>
</evidence>
<dbReference type="Ensembl" id="ENSPMRT00000028708.1">
    <property type="protein sequence ID" value="ENSPMRP00000027062.1"/>
    <property type="gene ID" value="ENSPMRG00000017462.1"/>
</dbReference>
<evidence type="ECO:0000256" key="10">
    <source>
        <dbReference type="ARBA" id="ARBA00023136"/>
    </source>
</evidence>
<dbReference type="Proteomes" id="UP000472272">
    <property type="component" value="Chromosome 12"/>
</dbReference>
<dbReference type="Pfam" id="PF02935">
    <property type="entry name" value="COX7C"/>
    <property type="match status" value="1"/>
</dbReference>
<keyword evidence="7 12" id="KW-0809">Transit peptide</keyword>
<reference evidence="13" key="3">
    <citation type="submission" date="2025-09" db="UniProtKB">
        <authorList>
            <consortium name="Ensembl"/>
        </authorList>
    </citation>
    <scope>IDENTIFICATION</scope>
</reference>
<evidence type="ECO:0000256" key="9">
    <source>
        <dbReference type="ARBA" id="ARBA00023128"/>
    </source>
</evidence>
<evidence type="ECO:0000256" key="7">
    <source>
        <dbReference type="ARBA" id="ARBA00022946"/>
    </source>
</evidence>
<protein>
    <recommendedName>
        <fullName evidence="4 12">Cytochrome c oxidase subunit 7C, mitochondrial</fullName>
    </recommendedName>
    <alternativeName>
        <fullName evidence="11 12">Cytochrome c oxidase polypeptide VIIc</fullName>
    </alternativeName>
</protein>
<evidence type="ECO:0000256" key="4">
    <source>
        <dbReference type="ARBA" id="ARBA00017004"/>
    </source>
</evidence>
<dbReference type="InterPro" id="IPR036636">
    <property type="entry name" value="COX7C/Cox8_sf"/>
</dbReference>
<reference evidence="13" key="2">
    <citation type="submission" date="2025-08" db="UniProtKB">
        <authorList>
            <consortium name="Ensembl"/>
        </authorList>
    </citation>
    <scope>IDENTIFICATION</scope>
</reference>
<name>A0A670JWA8_PODMU</name>
<organism evidence="13 14">
    <name type="scientific">Podarcis muralis</name>
    <name type="common">Wall lizard</name>
    <name type="synonym">Lacerta muralis</name>
    <dbReference type="NCBI Taxonomy" id="64176"/>
    <lineage>
        <taxon>Eukaryota</taxon>
        <taxon>Metazoa</taxon>
        <taxon>Chordata</taxon>
        <taxon>Craniata</taxon>
        <taxon>Vertebrata</taxon>
        <taxon>Euteleostomi</taxon>
        <taxon>Lepidosauria</taxon>
        <taxon>Squamata</taxon>
        <taxon>Bifurcata</taxon>
        <taxon>Unidentata</taxon>
        <taxon>Episquamata</taxon>
        <taxon>Laterata</taxon>
        <taxon>Lacertibaenia</taxon>
        <taxon>Lacertidae</taxon>
        <taxon>Podarcis</taxon>
    </lineage>
</organism>
<dbReference type="Gene3D" id="4.10.49.10">
    <property type="entry name" value="Cytochrome c oxidase subunit VIIc"/>
    <property type="match status" value="1"/>
</dbReference>
<evidence type="ECO:0000256" key="8">
    <source>
        <dbReference type="ARBA" id="ARBA00022989"/>
    </source>
</evidence>
<dbReference type="UniPathway" id="UPA00705"/>
<keyword evidence="6 12" id="KW-0999">Mitochondrion inner membrane</keyword>
<dbReference type="FunFam" id="4.10.49.10:FF:000001">
    <property type="entry name" value="Cytochrome c oxidase subunit 7C"/>
    <property type="match status" value="1"/>
</dbReference>
<dbReference type="GO" id="GO:0006123">
    <property type="term" value="P:mitochondrial electron transport, cytochrome c to oxygen"/>
    <property type="evidence" value="ECO:0007669"/>
    <property type="project" value="UniProtKB-UniRule"/>
</dbReference>
<accession>A0A670JWA8</accession>
<dbReference type="GO" id="GO:0005743">
    <property type="term" value="C:mitochondrial inner membrane"/>
    <property type="evidence" value="ECO:0007669"/>
    <property type="project" value="UniProtKB-SubCell"/>
</dbReference>
<sequence>FKAVGSVSTTSAIRWSHYEAGIGKKLPFSIGKQWQLLSMMVAFGSRFAAPFLIVRHQQLIFCI</sequence>
<evidence type="ECO:0000256" key="2">
    <source>
        <dbReference type="ARBA" id="ARBA00004673"/>
    </source>
</evidence>
<keyword evidence="14" id="KW-1185">Reference proteome</keyword>
<evidence type="ECO:0000256" key="3">
    <source>
        <dbReference type="ARBA" id="ARBA00010514"/>
    </source>
</evidence>
<evidence type="ECO:0000256" key="11">
    <source>
        <dbReference type="ARBA" id="ARBA00031140"/>
    </source>
</evidence>
<dbReference type="PANTHER" id="PTHR13313">
    <property type="entry name" value="CYTOCHROME C OXIDASE SUBUNIT VIIC"/>
    <property type="match status" value="1"/>
</dbReference>
<comment type="function">
    <text evidence="12">Component of the cytochrome c oxidase, the last enzyme in the mitochondrial electron transport chain which drives oxidative phosphorylation. The respiratory chain contains 3 multisubunit complexes succinate dehydrogenase (complex II, CII), ubiquinol-cytochrome c oxidoreductase (cytochrome b-c1 complex, complex III, CIII) and cytochrome c oxidase (complex IV, CIV), that cooperate to transfer electrons derived from NADH and succinate to molecular oxygen, creating an electrochemical gradient over the inner membrane that drives transmembrane transport and the ATP synthase. Cytochrome c oxidase is the component of the respiratory chain that catalyzes the reduction of oxygen to water. Electrons originating from reduced cytochrome c in the intermembrane space (IMS) are transferred via the dinuclear copper A center (CU(A)) of subunit 2 and heme A of subunit 1 to the active site in subunit 1, a binuclear center (BNC) formed by heme A3 and copper B (CU(B)). The BNC reduces molecular oxygen to 2 water molecules using 4 electrons from cytochrome c in the IMS and 4 protons from the mitochondrial matrix.</text>
</comment>
<dbReference type="GO" id="GO:0045277">
    <property type="term" value="C:respiratory chain complex IV"/>
    <property type="evidence" value="ECO:0007669"/>
    <property type="project" value="UniProtKB-UniRule"/>
</dbReference>
<comment type="subunit">
    <text evidence="12">Component of the cytochrome c oxidase (complex IV, CIV), a multisubunit enzyme composed of 14 subunits. The complex is composed of a catalytic core of 3 subunits, encoded in the mitochondrial DNA, and 11 supernumerary subunits, which are encoded in the nuclear genome. The complex exists as a monomer or a dimer and forms supercomplexes (SCs) in the inner mitochondrial membrane with NADH-ubiquinone oxidoreductase (complex I, CI) and ubiquinol-cytochrome c oxidoreductase (cytochrome b-c1 complex, complex III, CIII), resulting in different assemblies (supercomplex SCI(1)III(2)IV(1) and megacomplex MCI(2)III(2)IV(2)).</text>
</comment>